<evidence type="ECO:0000313" key="2">
    <source>
        <dbReference type="EMBL" id="RNA03821.1"/>
    </source>
</evidence>
<dbReference type="AlphaFoldDB" id="A0A3M7PYM3"/>
<dbReference type="SUPFAM" id="SSF53474">
    <property type="entry name" value="alpha/beta-Hydrolases"/>
    <property type="match status" value="1"/>
</dbReference>
<sequence length="333" mass="37704">MSQSSDQLKPVKINSKVLNLDFTAYIQDETCASQQRCHIMTIHDVGCDHTSFQHLVSCPEMAQLKSRIIWIHVDLPGQEPNAPDLDRSYPTVQELAQELILVLNHFNLHEVTVLGEGAGANIAARFAMQYPNRCLGAALVHPTGATASFFQTFKEKINHLLEPARSHHMAEGDEAFLLWHRYGQSNLENELIQSNIREFQDKLYHNRNAKNLSLFIESFFNRTNINERLCELHADVLIIVGKKASAEEECKKFYRALYDTRRDDMKKLTNSALLEVDDVADVIGEAPSKLALALQFFLQGIGLLPAMPMNKELPGLGRMSKRFSMEDADRPNN</sequence>
<dbReference type="STRING" id="10195.A0A3M7PYM3"/>
<evidence type="ECO:0000256" key="1">
    <source>
        <dbReference type="ARBA" id="ARBA00005598"/>
    </source>
</evidence>
<dbReference type="Pfam" id="PF03096">
    <property type="entry name" value="Ndr"/>
    <property type="match status" value="1"/>
</dbReference>
<dbReference type="PANTHER" id="PTHR11034">
    <property type="entry name" value="N-MYC DOWNSTREAM REGULATED"/>
    <property type="match status" value="1"/>
</dbReference>
<organism evidence="2 3">
    <name type="scientific">Brachionus plicatilis</name>
    <name type="common">Marine rotifer</name>
    <name type="synonym">Brachionus muelleri</name>
    <dbReference type="NCBI Taxonomy" id="10195"/>
    <lineage>
        <taxon>Eukaryota</taxon>
        <taxon>Metazoa</taxon>
        <taxon>Spiralia</taxon>
        <taxon>Gnathifera</taxon>
        <taxon>Rotifera</taxon>
        <taxon>Eurotatoria</taxon>
        <taxon>Monogononta</taxon>
        <taxon>Pseudotrocha</taxon>
        <taxon>Ploima</taxon>
        <taxon>Brachionidae</taxon>
        <taxon>Brachionus</taxon>
    </lineage>
</organism>
<accession>A0A3M7PYM3</accession>
<comment type="similarity">
    <text evidence="1">Belongs to the NDRG family.</text>
</comment>
<comment type="caution">
    <text evidence="2">The sequence shown here is derived from an EMBL/GenBank/DDBJ whole genome shotgun (WGS) entry which is preliminary data.</text>
</comment>
<protein>
    <submittedName>
        <fullName evidence="2">Ndr</fullName>
    </submittedName>
</protein>
<dbReference type="OrthoDB" id="191979at2759"/>
<dbReference type="InterPro" id="IPR029058">
    <property type="entry name" value="AB_hydrolase_fold"/>
</dbReference>
<keyword evidence="3" id="KW-1185">Reference proteome</keyword>
<dbReference type="EMBL" id="REGN01008336">
    <property type="protein sequence ID" value="RNA03821.1"/>
    <property type="molecule type" value="Genomic_DNA"/>
</dbReference>
<proteinExistence type="inferred from homology"/>
<name>A0A3M7PYM3_BRAPC</name>
<evidence type="ECO:0000313" key="3">
    <source>
        <dbReference type="Proteomes" id="UP000276133"/>
    </source>
</evidence>
<dbReference type="Proteomes" id="UP000276133">
    <property type="component" value="Unassembled WGS sequence"/>
</dbReference>
<dbReference type="InterPro" id="IPR004142">
    <property type="entry name" value="NDRG"/>
</dbReference>
<dbReference type="Gene3D" id="3.40.50.1820">
    <property type="entry name" value="alpha/beta hydrolase"/>
    <property type="match status" value="1"/>
</dbReference>
<reference evidence="2 3" key="1">
    <citation type="journal article" date="2018" name="Sci. Rep.">
        <title>Genomic signatures of local adaptation to the degree of environmental predictability in rotifers.</title>
        <authorList>
            <person name="Franch-Gras L."/>
            <person name="Hahn C."/>
            <person name="Garcia-Roger E.M."/>
            <person name="Carmona M.J."/>
            <person name="Serra M."/>
            <person name="Gomez A."/>
        </authorList>
    </citation>
    <scope>NUCLEOTIDE SEQUENCE [LARGE SCALE GENOMIC DNA]</scope>
    <source>
        <strain evidence="2">HYR1</strain>
    </source>
</reference>
<gene>
    <name evidence="2" type="ORF">BpHYR1_030864</name>
</gene>